<evidence type="ECO:0000259" key="1">
    <source>
        <dbReference type="Pfam" id="PF23859"/>
    </source>
</evidence>
<dbReference type="InterPro" id="IPR055645">
    <property type="entry name" value="DpdA"/>
</dbReference>
<gene>
    <name evidence="2" type="ORF">E1298_36290</name>
</gene>
<dbReference type="EMBL" id="SMKU01000297">
    <property type="protein sequence ID" value="TDD70880.1"/>
    <property type="molecule type" value="Genomic_DNA"/>
</dbReference>
<organism evidence="2 3">
    <name type="scientific">Actinomadura rubrisoli</name>
    <dbReference type="NCBI Taxonomy" id="2530368"/>
    <lineage>
        <taxon>Bacteria</taxon>
        <taxon>Bacillati</taxon>
        <taxon>Actinomycetota</taxon>
        <taxon>Actinomycetes</taxon>
        <taxon>Streptosporangiales</taxon>
        <taxon>Thermomonosporaceae</taxon>
        <taxon>Actinomadura</taxon>
    </lineage>
</organism>
<protein>
    <recommendedName>
        <fullName evidence="1">DeoxyPurine in DNA protein A domain-containing protein</fullName>
    </recommendedName>
</protein>
<reference evidence="2 3" key="1">
    <citation type="submission" date="2019-03" db="EMBL/GenBank/DDBJ databases">
        <title>Draft genome sequences of novel Actinobacteria.</title>
        <authorList>
            <person name="Sahin N."/>
            <person name="Ay H."/>
            <person name="Saygin H."/>
        </authorList>
    </citation>
    <scope>NUCLEOTIDE SEQUENCE [LARGE SCALE GENOMIC DNA]</scope>
    <source>
        <strain evidence="2 3">H3C3</strain>
    </source>
</reference>
<dbReference type="OrthoDB" id="9075047at2"/>
<comment type="caution">
    <text evidence="2">The sequence shown here is derived from an EMBL/GenBank/DDBJ whole genome shotgun (WGS) entry which is preliminary data.</text>
</comment>
<dbReference type="RefSeq" id="WP_131901491.1">
    <property type="nucleotide sequence ID" value="NZ_SMKU01000297.1"/>
</dbReference>
<name>A0A4R5AHF9_9ACTN</name>
<accession>A0A4R5AHF9</accession>
<dbReference type="Pfam" id="PF23859">
    <property type="entry name" value="DpdA"/>
    <property type="match status" value="1"/>
</dbReference>
<dbReference type="Proteomes" id="UP000294513">
    <property type="component" value="Unassembled WGS sequence"/>
</dbReference>
<keyword evidence="3" id="KW-1185">Reference proteome</keyword>
<feature type="domain" description="DeoxyPurine in DNA protein A" evidence="1">
    <location>
        <begin position="34"/>
        <end position="288"/>
    </location>
</feature>
<dbReference type="AlphaFoldDB" id="A0A4R5AHF9"/>
<evidence type="ECO:0000313" key="3">
    <source>
        <dbReference type="Proteomes" id="UP000294513"/>
    </source>
</evidence>
<evidence type="ECO:0000313" key="2">
    <source>
        <dbReference type="EMBL" id="TDD70880.1"/>
    </source>
</evidence>
<sequence length="303" mass="33246">MNGPATSPLFWTGVPAPAWVFGTRRTEPYAIDWPAFPSFTSIGQVRNLRPALTDAAMDSGGFTLVSKYGEWPVTPAQYVTFLRRYTAESGRLIWASPQDWMCEPEIITGGRRGPEVYAGTGLSVAEHQRLTVENYLTLRTLAPELPIIPVVQGWEVHEYERCVELYDAHGVDLRTEPLVGVGSVCRRADTPTGAAIFATLARAGLRMHGFGVHTRAILRILRALAEIGRIDALISTDSMAWSALARRRNLRLPGCQHGVTGDGNCANCPVWAGLWRGDLLTDIDRWYRDLTTGPVQLAMGGAA</sequence>
<proteinExistence type="predicted"/>